<feature type="transmembrane region" description="Helical" evidence="8">
    <location>
        <begin position="58"/>
        <end position="78"/>
    </location>
</feature>
<evidence type="ECO:0000256" key="6">
    <source>
        <dbReference type="ARBA" id="ARBA00023136"/>
    </source>
</evidence>
<dbReference type="InterPro" id="IPR003663">
    <property type="entry name" value="Sugar/inositol_transpt"/>
</dbReference>
<feature type="transmembrane region" description="Helical" evidence="8">
    <location>
        <begin position="12"/>
        <end position="31"/>
    </location>
</feature>
<feature type="transmembrane region" description="Helical" evidence="8">
    <location>
        <begin position="394"/>
        <end position="416"/>
    </location>
</feature>
<name>A0A0F4LR86_9LACO</name>
<evidence type="ECO:0000259" key="9">
    <source>
        <dbReference type="PROSITE" id="PS50850"/>
    </source>
</evidence>
<dbReference type="InterPro" id="IPR036259">
    <property type="entry name" value="MFS_trans_sf"/>
</dbReference>
<feature type="transmembrane region" description="Helical" evidence="8">
    <location>
        <begin position="149"/>
        <end position="170"/>
    </location>
</feature>
<feature type="domain" description="Major facilitator superfamily (MFS) profile" evidence="9">
    <location>
        <begin position="18"/>
        <end position="448"/>
    </location>
</feature>
<feature type="transmembrane region" description="Helical" evidence="8">
    <location>
        <begin position="326"/>
        <end position="345"/>
    </location>
</feature>
<dbReference type="PROSITE" id="PS50850">
    <property type="entry name" value="MFS"/>
    <property type="match status" value="1"/>
</dbReference>
<evidence type="ECO:0000256" key="5">
    <source>
        <dbReference type="ARBA" id="ARBA00022989"/>
    </source>
</evidence>
<dbReference type="InterPro" id="IPR005829">
    <property type="entry name" value="Sugar_transporter_CS"/>
</dbReference>
<dbReference type="InterPro" id="IPR020846">
    <property type="entry name" value="MFS_dom"/>
</dbReference>
<evidence type="ECO:0000256" key="1">
    <source>
        <dbReference type="ARBA" id="ARBA00004651"/>
    </source>
</evidence>
<dbReference type="RefSeq" id="WP_046317671.1">
    <property type="nucleotide sequence ID" value="NZ_JBHSZT010000005.1"/>
</dbReference>
<evidence type="ECO:0000256" key="3">
    <source>
        <dbReference type="ARBA" id="ARBA00022448"/>
    </source>
</evidence>
<dbReference type="Gene3D" id="1.20.1250.20">
    <property type="entry name" value="MFS general substrate transporter like domains"/>
    <property type="match status" value="1"/>
</dbReference>
<keyword evidence="11" id="KW-1185">Reference proteome</keyword>
<dbReference type="GO" id="GO:0005886">
    <property type="term" value="C:plasma membrane"/>
    <property type="evidence" value="ECO:0007669"/>
    <property type="project" value="UniProtKB-SubCell"/>
</dbReference>
<feature type="transmembrane region" description="Helical" evidence="8">
    <location>
        <begin position="255"/>
        <end position="275"/>
    </location>
</feature>
<feature type="transmembrane region" description="Helical" evidence="8">
    <location>
        <begin position="85"/>
        <end position="105"/>
    </location>
</feature>
<evidence type="ECO:0000256" key="4">
    <source>
        <dbReference type="ARBA" id="ARBA00022692"/>
    </source>
</evidence>
<dbReference type="NCBIfam" id="TIGR00879">
    <property type="entry name" value="SP"/>
    <property type="match status" value="1"/>
</dbReference>
<feature type="transmembrane region" description="Helical" evidence="8">
    <location>
        <begin position="111"/>
        <end position="128"/>
    </location>
</feature>
<dbReference type="InterPro" id="IPR005828">
    <property type="entry name" value="MFS_sugar_transport-like"/>
</dbReference>
<feature type="transmembrane region" description="Helical" evidence="8">
    <location>
        <begin position="422"/>
        <end position="444"/>
    </location>
</feature>
<gene>
    <name evidence="10" type="ORF">JG30_15040</name>
</gene>
<dbReference type="PROSITE" id="PS00217">
    <property type="entry name" value="SUGAR_TRANSPORT_2"/>
    <property type="match status" value="1"/>
</dbReference>
<dbReference type="PANTHER" id="PTHR48022:SF2">
    <property type="entry name" value="PLASTIDIC GLUCOSE TRANSPORTER 4"/>
    <property type="match status" value="1"/>
</dbReference>
<dbReference type="AlphaFoldDB" id="A0A0F4LR86"/>
<comment type="subcellular location">
    <subcellularLocation>
        <location evidence="1">Cell membrane</location>
        <topology evidence="1">Multi-pass membrane protein</topology>
    </subcellularLocation>
</comment>
<keyword evidence="6 8" id="KW-0472">Membrane</keyword>
<dbReference type="InterPro" id="IPR050360">
    <property type="entry name" value="MFS_Sugar_Transporters"/>
</dbReference>
<evidence type="ECO:0000313" key="11">
    <source>
        <dbReference type="Proteomes" id="UP000033558"/>
    </source>
</evidence>
<dbReference type="PRINTS" id="PR00171">
    <property type="entry name" value="SUGRTRNSPORT"/>
</dbReference>
<dbReference type="SUPFAM" id="SSF103473">
    <property type="entry name" value="MFS general substrate transporter"/>
    <property type="match status" value="1"/>
</dbReference>
<evidence type="ECO:0000256" key="7">
    <source>
        <dbReference type="RuleBase" id="RU003346"/>
    </source>
</evidence>
<protein>
    <submittedName>
        <fullName evidence="10">Major facilitator superfamily permease</fullName>
    </submittedName>
</protein>
<comment type="similarity">
    <text evidence="2 7">Belongs to the major facilitator superfamily. Sugar transporter (TC 2.A.1.1) family.</text>
</comment>
<evidence type="ECO:0000256" key="2">
    <source>
        <dbReference type="ARBA" id="ARBA00010992"/>
    </source>
</evidence>
<dbReference type="PATRIC" id="fig|1218492.5.peg.1558"/>
<organism evidence="10 11">
    <name type="scientific">Bombilactobacillus mellifer</name>
    <dbReference type="NCBI Taxonomy" id="1218492"/>
    <lineage>
        <taxon>Bacteria</taxon>
        <taxon>Bacillati</taxon>
        <taxon>Bacillota</taxon>
        <taxon>Bacilli</taxon>
        <taxon>Lactobacillales</taxon>
        <taxon>Lactobacillaceae</taxon>
        <taxon>Bombilactobacillus</taxon>
    </lineage>
</organism>
<dbReference type="STRING" id="1218492.JG30_15040"/>
<feature type="transmembrane region" description="Helical" evidence="8">
    <location>
        <begin position="357"/>
        <end position="382"/>
    </location>
</feature>
<dbReference type="GO" id="GO:0005351">
    <property type="term" value="F:carbohydrate:proton symporter activity"/>
    <property type="evidence" value="ECO:0007669"/>
    <property type="project" value="TreeGrafter"/>
</dbReference>
<proteinExistence type="inferred from homology"/>
<evidence type="ECO:0000256" key="8">
    <source>
        <dbReference type="SAM" id="Phobius"/>
    </source>
</evidence>
<accession>A0A0F4LR86</accession>
<keyword evidence="4 8" id="KW-0812">Transmembrane</keyword>
<dbReference type="HOGENOM" id="CLU_001265_30_5_9"/>
<keyword evidence="5 8" id="KW-1133">Transmembrane helix</keyword>
<dbReference type="PANTHER" id="PTHR48022">
    <property type="entry name" value="PLASTIDIC GLUCOSE TRANSPORTER 4"/>
    <property type="match status" value="1"/>
</dbReference>
<comment type="caution">
    <text evidence="10">The sequence shown here is derived from an EMBL/GenBank/DDBJ whole genome shotgun (WGS) entry which is preliminary data.</text>
</comment>
<feature type="transmembrane region" description="Helical" evidence="8">
    <location>
        <begin position="295"/>
        <end position="314"/>
    </location>
</feature>
<feature type="transmembrane region" description="Helical" evidence="8">
    <location>
        <begin position="176"/>
        <end position="194"/>
    </location>
</feature>
<dbReference type="EMBL" id="JXJQ01000010">
    <property type="protein sequence ID" value="KJY60814.1"/>
    <property type="molecule type" value="Genomic_DNA"/>
</dbReference>
<reference evidence="10 11" key="1">
    <citation type="submission" date="2015-01" db="EMBL/GenBank/DDBJ databases">
        <title>Comparative genomics of the lactic acid bacteria isolated from the honey bee gut.</title>
        <authorList>
            <person name="Ellegaard K.M."/>
            <person name="Tamarit D."/>
            <person name="Javelind E."/>
            <person name="Olofsson T."/>
            <person name="Andersson S.G."/>
            <person name="Vasquez A."/>
        </authorList>
    </citation>
    <scope>NUCLEOTIDE SEQUENCE [LARGE SCALE GENOMIC DNA]</scope>
    <source>
        <strain evidence="10 11">Bin4</strain>
    </source>
</reference>
<sequence length="460" mass="50492">MTSKKLPHPNNNSLLAYASYVIALGGFLFGYDTGVVNGALSFMSQPDQLNLSANNQGWVSGALVLGCTFGALFCGQLADKFGRRWLLHAVATVFTLATLGCFLALNILMLSIFRFILGLSVGCASTLAPMYLNEISPDRYKSRNVNKNAVAVVVGQLSAFIMNALLGSLFPKWHAVWRLMILLAGIPAVVLWILSINLPQSPTWQVIHSTREKARATFHRLGFPRLDIKEVIDQVQEQKKPQTAFSLTDIWHHKALLYLLLAGTAIGLIQQFSGVNVVMYYGTTLLEKVGMGANASLYGNVLIGIVSSIATTVGSQLTLNHSHQHLLLVGLTGNVVCLSILTIIMQTHFLSQNWLNLLVLFFLTSFLALQQGLVSPVTWLLLSEIFPPVVKSNFMSWSTTVIWLSNFIISLIFPALVHAVGIGNVFLIFAGSNIGCICLTLIFVNRQYITAINQQFNHQI</sequence>
<dbReference type="Pfam" id="PF00083">
    <property type="entry name" value="Sugar_tr"/>
    <property type="match status" value="1"/>
</dbReference>
<dbReference type="OrthoDB" id="9783823at2"/>
<dbReference type="Proteomes" id="UP000033558">
    <property type="component" value="Unassembled WGS sequence"/>
</dbReference>
<keyword evidence="3 7" id="KW-0813">Transport</keyword>
<evidence type="ECO:0000313" key="10">
    <source>
        <dbReference type="EMBL" id="KJY60814.1"/>
    </source>
</evidence>